<feature type="region of interest" description="Disordered" evidence="1">
    <location>
        <begin position="128"/>
        <end position="152"/>
    </location>
</feature>
<evidence type="ECO:0000256" key="2">
    <source>
        <dbReference type="SAM" id="SignalP"/>
    </source>
</evidence>
<name>A0ABU1FI65_9MICO</name>
<feature type="chain" id="PRO_5046038985" description="Secreted protein" evidence="2">
    <location>
        <begin position="23"/>
        <end position="152"/>
    </location>
</feature>
<sequence length="152" mass="15451">MRRIAMPAALVFAGALALSGCAAEGGGDTAGSSGDTCTTVASEVRDVSNGVQNTLASASSTDEIESYLSDAQSRVDAAVEEAGDDDDLKSAVEDFKSELDAVGEYAGGLTEAPTEDDPSVTAIEQDPEELAERQTAVQEAAGEVTAVCGEDR</sequence>
<comment type="caution">
    <text evidence="3">The sequence shown here is derived from an EMBL/GenBank/DDBJ whole genome shotgun (WGS) entry which is preliminary data.</text>
</comment>
<dbReference type="RefSeq" id="WP_310519633.1">
    <property type="nucleotide sequence ID" value="NZ_BAABBS010000004.1"/>
</dbReference>
<accession>A0ABU1FI65</accession>
<evidence type="ECO:0000256" key="1">
    <source>
        <dbReference type="SAM" id="MobiDB-lite"/>
    </source>
</evidence>
<proteinExistence type="predicted"/>
<dbReference type="EMBL" id="JAVKGS010000001">
    <property type="protein sequence ID" value="MDR5690960.1"/>
    <property type="molecule type" value="Genomic_DNA"/>
</dbReference>
<dbReference type="SUPFAM" id="SSF58104">
    <property type="entry name" value="Methyl-accepting chemotaxis protein (MCP) signaling domain"/>
    <property type="match status" value="1"/>
</dbReference>
<keyword evidence="2" id="KW-0732">Signal</keyword>
<evidence type="ECO:0008006" key="5">
    <source>
        <dbReference type="Google" id="ProtNLM"/>
    </source>
</evidence>
<evidence type="ECO:0000313" key="3">
    <source>
        <dbReference type="EMBL" id="MDR5690960.1"/>
    </source>
</evidence>
<organism evidence="3 4">
    <name type="scientific">Agromyces indicus</name>
    <dbReference type="NCBI Taxonomy" id="758919"/>
    <lineage>
        <taxon>Bacteria</taxon>
        <taxon>Bacillati</taxon>
        <taxon>Actinomycetota</taxon>
        <taxon>Actinomycetes</taxon>
        <taxon>Micrococcales</taxon>
        <taxon>Microbacteriaceae</taxon>
        <taxon>Agromyces</taxon>
    </lineage>
</organism>
<dbReference type="Proteomes" id="UP001260072">
    <property type="component" value="Unassembled WGS sequence"/>
</dbReference>
<keyword evidence="4" id="KW-1185">Reference proteome</keyword>
<evidence type="ECO:0000313" key="4">
    <source>
        <dbReference type="Proteomes" id="UP001260072"/>
    </source>
</evidence>
<dbReference type="PROSITE" id="PS51257">
    <property type="entry name" value="PROKAR_LIPOPROTEIN"/>
    <property type="match status" value="1"/>
</dbReference>
<protein>
    <recommendedName>
        <fullName evidence="5">Secreted protein</fullName>
    </recommendedName>
</protein>
<feature type="signal peptide" evidence="2">
    <location>
        <begin position="1"/>
        <end position="22"/>
    </location>
</feature>
<reference evidence="4" key="1">
    <citation type="submission" date="2023-07" db="EMBL/GenBank/DDBJ databases">
        <title>Description of three actinobacteria isolated from air of manufacturing shop in a pharmaceutical factory.</title>
        <authorList>
            <person name="Zhang D.-F."/>
        </authorList>
    </citation>
    <scope>NUCLEOTIDE SEQUENCE [LARGE SCALE GENOMIC DNA]</scope>
    <source>
        <strain evidence="4">CCTCC AB 2011122</strain>
    </source>
</reference>
<gene>
    <name evidence="3" type="ORF">RH861_02675</name>
</gene>